<name>A0A9D1LIN3_9FIRM</name>
<dbReference type="AlphaFoldDB" id="A0A9D1LIN3"/>
<comment type="caution">
    <text evidence="2">The sequence shown here is derived from an EMBL/GenBank/DDBJ whole genome shotgun (WGS) entry which is preliminary data.</text>
</comment>
<evidence type="ECO:0000256" key="1">
    <source>
        <dbReference type="SAM" id="Coils"/>
    </source>
</evidence>
<accession>A0A9D1LIN3</accession>
<evidence type="ECO:0000313" key="3">
    <source>
        <dbReference type="Proteomes" id="UP000824074"/>
    </source>
</evidence>
<reference evidence="2" key="2">
    <citation type="journal article" date="2021" name="PeerJ">
        <title>Extensive microbial diversity within the chicken gut microbiome revealed by metagenomics and culture.</title>
        <authorList>
            <person name="Gilroy R."/>
            <person name="Ravi A."/>
            <person name="Getino M."/>
            <person name="Pursley I."/>
            <person name="Horton D.L."/>
            <person name="Alikhan N.F."/>
            <person name="Baker D."/>
            <person name="Gharbi K."/>
            <person name="Hall N."/>
            <person name="Watson M."/>
            <person name="Adriaenssens E.M."/>
            <person name="Foster-Nyarko E."/>
            <person name="Jarju S."/>
            <person name="Secka A."/>
            <person name="Antonio M."/>
            <person name="Oren A."/>
            <person name="Chaudhuri R.R."/>
            <person name="La Ragione R."/>
            <person name="Hildebrand F."/>
            <person name="Pallen M.J."/>
        </authorList>
    </citation>
    <scope>NUCLEOTIDE SEQUENCE</scope>
    <source>
        <strain evidence="2">CHK193-30670</strain>
    </source>
</reference>
<protein>
    <submittedName>
        <fullName evidence="2">Uncharacterized protein</fullName>
    </submittedName>
</protein>
<dbReference type="Proteomes" id="UP000824074">
    <property type="component" value="Unassembled WGS sequence"/>
</dbReference>
<evidence type="ECO:0000313" key="2">
    <source>
        <dbReference type="EMBL" id="HIU40032.1"/>
    </source>
</evidence>
<organism evidence="2 3">
    <name type="scientific">Candidatus Aphodocola excrementigallinarum</name>
    <dbReference type="NCBI Taxonomy" id="2840670"/>
    <lineage>
        <taxon>Bacteria</taxon>
        <taxon>Bacillati</taxon>
        <taxon>Bacillota</taxon>
        <taxon>Bacilli</taxon>
        <taxon>Candidatus Aphodocola</taxon>
    </lineage>
</organism>
<sequence length="390" mass="46932">MNKQQKEILRKEKLKKELEYLKKQRDDDIKTGNTVYEAKEDTLKQNKKYHWPLFYGLKAQRNFSGYKLHVLNKLPKYYYTENNDKKKVFDRPVIFTPNHVRKKDIEMLLEAIKKHVILLSGDFENLHDTFSGSLLEKNGIIYFDMDDPYNNDDLKRDKKYLEELEEYIKITNDPILIEEYENELKKYNKKIENIINDRKNVKEVERQVLNTGNDVMKFFEASWDLFPNLLVCNGYYSLVQTAVDTNALVIPVIYEQPVDFDMNDKNIYIKFGKPIDYLEKYGIDDNVKTKIKLSHEDKKEGIQELRDQLATLLYEILEEHCAVRRKDIPKDYWEKYKKHVLSEWYFNEEDIKKKHFVDKTIVEQKDAFEHLNHLHLNKNNAFLLNKRNHQ</sequence>
<dbReference type="EMBL" id="DVMT01000017">
    <property type="protein sequence ID" value="HIU40032.1"/>
    <property type="molecule type" value="Genomic_DNA"/>
</dbReference>
<proteinExistence type="predicted"/>
<gene>
    <name evidence="2" type="ORF">IAB68_01855</name>
</gene>
<reference evidence="2" key="1">
    <citation type="submission" date="2020-10" db="EMBL/GenBank/DDBJ databases">
        <authorList>
            <person name="Gilroy R."/>
        </authorList>
    </citation>
    <scope>NUCLEOTIDE SEQUENCE</scope>
    <source>
        <strain evidence="2">CHK193-30670</strain>
    </source>
</reference>
<feature type="coiled-coil region" evidence="1">
    <location>
        <begin position="1"/>
        <end position="31"/>
    </location>
</feature>
<feature type="coiled-coil region" evidence="1">
    <location>
        <begin position="177"/>
        <end position="204"/>
    </location>
</feature>
<keyword evidence="1" id="KW-0175">Coiled coil</keyword>